<comment type="caution">
    <text evidence="6">The sequence shown here is derived from an EMBL/GenBank/DDBJ whole genome shotgun (WGS) entry which is preliminary data.</text>
</comment>
<keyword evidence="2" id="KW-0479">Metal-binding</keyword>
<dbReference type="CDD" id="cd01335">
    <property type="entry name" value="Radical_SAM"/>
    <property type="match status" value="1"/>
</dbReference>
<dbReference type="Gene3D" id="3.20.20.70">
    <property type="entry name" value="Aldolase class I"/>
    <property type="match status" value="1"/>
</dbReference>
<feature type="domain" description="Radical SAM core" evidence="5">
    <location>
        <begin position="4"/>
        <end position="240"/>
    </location>
</feature>
<keyword evidence="3" id="KW-0408">Iron</keyword>
<evidence type="ECO:0000256" key="1">
    <source>
        <dbReference type="ARBA" id="ARBA00022691"/>
    </source>
</evidence>
<dbReference type="Proteomes" id="UP000603457">
    <property type="component" value="Unassembled WGS sequence"/>
</dbReference>
<dbReference type="PANTHER" id="PTHR43273">
    <property type="entry name" value="ANAEROBIC SULFATASE-MATURATING ENZYME HOMOLOG ASLB-RELATED"/>
    <property type="match status" value="1"/>
</dbReference>
<dbReference type="InterPro" id="IPR026357">
    <property type="entry name" value="rSAM_SPASM_GrrM_OscB"/>
</dbReference>
<evidence type="ECO:0000256" key="3">
    <source>
        <dbReference type="ARBA" id="ARBA00023004"/>
    </source>
</evidence>
<dbReference type="SFLD" id="SFLDG01386">
    <property type="entry name" value="main_SPASM_domain-containing"/>
    <property type="match status" value="1"/>
</dbReference>
<reference evidence="6 7" key="1">
    <citation type="journal article" date="2020" name="ISME J.">
        <title>Comparative genomics reveals insights into cyanobacterial evolution and habitat adaptation.</title>
        <authorList>
            <person name="Chen M.Y."/>
            <person name="Teng W.K."/>
            <person name="Zhao L."/>
            <person name="Hu C.X."/>
            <person name="Zhou Y.K."/>
            <person name="Han B.P."/>
            <person name="Song L.R."/>
            <person name="Shu W.S."/>
        </authorList>
    </citation>
    <scope>NUCLEOTIDE SEQUENCE [LARGE SCALE GENOMIC DNA]</scope>
    <source>
        <strain evidence="6 7">FACHB-130</strain>
    </source>
</reference>
<evidence type="ECO:0000313" key="6">
    <source>
        <dbReference type="EMBL" id="MBD2598006.1"/>
    </source>
</evidence>
<keyword evidence="4" id="KW-0411">Iron-sulfur</keyword>
<gene>
    <name evidence="6" type="primary">grrM</name>
    <name evidence="6" type="ORF">H6G74_27320</name>
</gene>
<accession>A0ABR8G4B0</accession>
<dbReference type="InterPro" id="IPR023867">
    <property type="entry name" value="Sulphatase_maturase_rSAM"/>
</dbReference>
<evidence type="ECO:0000256" key="4">
    <source>
        <dbReference type="ARBA" id="ARBA00023014"/>
    </source>
</evidence>
<dbReference type="InterPro" id="IPR013785">
    <property type="entry name" value="Aldolase_TIM"/>
</dbReference>
<keyword evidence="1" id="KW-0949">S-adenosyl-L-methionine</keyword>
<proteinExistence type="predicted"/>
<sequence length="381" mass="43697">MQKNKIGSVELVVIQPTPFCNLDCDYCYLPNRQSQAQMSLDLIEPIFKNLFASQLIEQEFTVVWHAGEPLSIPISFYNAAFQTINQLNQDCNQNRCTIHQAIQTNGTLINQAWCDLFKSSQVQIGISLDGLDFIHDAHRKTRKGLGTHASTMRGISLLKANNIDFHVITVLTQDSLDYPEEMFNLFMEHDIRNIGFNIDEKIGCHHSSSFKGLDIEKRYYYFIKHFYELIKNENWYLKIREFEGIRNKICYGITNEIKGQFTPFTIISIDYEGNFSTFSPELLSMKDVLYGDFIFGNVKDDRFESVCATDKFQIINQAIQNGVDLCQHTCPYFSVCGGGSPANKYFENGLFNSTETMYCRYTTKILTDIILGDIETTLGLN</sequence>
<evidence type="ECO:0000313" key="7">
    <source>
        <dbReference type="Proteomes" id="UP000603457"/>
    </source>
</evidence>
<dbReference type="SFLD" id="SFLDG01072">
    <property type="entry name" value="dehydrogenase_like"/>
    <property type="match status" value="1"/>
</dbReference>
<dbReference type="Pfam" id="PF04055">
    <property type="entry name" value="Radical_SAM"/>
    <property type="match status" value="1"/>
</dbReference>
<organism evidence="6 7">
    <name type="scientific">Nostoc spongiaeforme FACHB-130</name>
    <dbReference type="NCBI Taxonomy" id="1357510"/>
    <lineage>
        <taxon>Bacteria</taxon>
        <taxon>Bacillati</taxon>
        <taxon>Cyanobacteriota</taxon>
        <taxon>Cyanophyceae</taxon>
        <taxon>Nostocales</taxon>
        <taxon>Nostocaceae</taxon>
        <taxon>Nostoc</taxon>
    </lineage>
</organism>
<dbReference type="InterPro" id="IPR058240">
    <property type="entry name" value="rSAM_sf"/>
</dbReference>
<dbReference type="SFLD" id="SFLDS00029">
    <property type="entry name" value="Radical_SAM"/>
    <property type="match status" value="1"/>
</dbReference>
<protein>
    <submittedName>
        <fullName evidence="6">GRRM system radical SAM/SPASM domain protein</fullName>
    </submittedName>
</protein>
<evidence type="ECO:0000259" key="5">
    <source>
        <dbReference type="PROSITE" id="PS51918"/>
    </source>
</evidence>
<evidence type="ECO:0000256" key="2">
    <source>
        <dbReference type="ARBA" id="ARBA00022723"/>
    </source>
</evidence>
<dbReference type="PROSITE" id="PS51918">
    <property type="entry name" value="RADICAL_SAM"/>
    <property type="match status" value="1"/>
</dbReference>
<dbReference type="EMBL" id="JACJTB010000057">
    <property type="protein sequence ID" value="MBD2598006.1"/>
    <property type="molecule type" value="Genomic_DNA"/>
</dbReference>
<dbReference type="SUPFAM" id="SSF102114">
    <property type="entry name" value="Radical SAM enzymes"/>
    <property type="match status" value="1"/>
</dbReference>
<keyword evidence="7" id="KW-1185">Reference proteome</keyword>
<dbReference type="NCBIfam" id="TIGR04261">
    <property type="entry name" value="rSAM_GlyRichRpt"/>
    <property type="match status" value="1"/>
</dbReference>
<dbReference type="InterPro" id="IPR007197">
    <property type="entry name" value="rSAM"/>
</dbReference>
<dbReference type="SFLD" id="SFLDG01067">
    <property type="entry name" value="SPASM/twitch_domain_containing"/>
    <property type="match status" value="1"/>
</dbReference>
<dbReference type="PANTHER" id="PTHR43273:SF8">
    <property type="entry name" value="RADICAL SAM DOMAIN PROTEIN"/>
    <property type="match status" value="1"/>
</dbReference>
<dbReference type="RefSeq" id="WP_190970617.1">
    <property type="nucleotide sequence ID" value="NZ_JACJTB010000057.1"/>
</dbReference>
<name>A0ABR8G4B0_9NOSO</name>